<dbReference type="Pfam" id="PF00046">
    <property type="entry name" value="Homeodomain"/>
    <property type="match status" value="1"/>
</dbReference>
<evidence type="ECO:0000256" key="1">
    <source>
        <dbReference type="ARBA" id="ARBA00004123"/>
    </source>
</evidence>
<dbReference type="EMBL" id="JBICCN010000083">
    <property type="protein sequence ID" value="KAL3095400.1"/>
    <property type="molecule type" value="Genomic_DNA"/>
</dbReference>
<dbReference type="GO" id="GO:0003677">
    <property type="term" value="F:DNA binding"/>
    <property type="evidence" value="ECO:0007669"/>
    <property type="project" value="UniProtKB-UniRule"/>
</dbReference>
<evidence type="ECO:0000256" key="6">
    <source>
        <dbReference type="RuleBase" id="RU000682"/>
    </source>
</evidence>
<sequence>MSVHNSPVVCPFAGDSFGSQEEEIESKIRRFSSRRRSRINFTESQCSLLERTFSLTHYPDHQMKREIAFRLGIPSDRVTVWFQNRRSKWRRFNSAAAPGFSLCPTQKRQRQQSPLPPQHQNALFEESGESLPLFGTEKEKNCQNKQQRHERDEGSAQNGVQLPPLYSPNRPDSAELATPEPTHLWTNNPLERDTKYARGDYCEE</sequence>
<evidence type="ECO:0000256" key="7">
    <source>
        <dbReference type="SAM" id="MobiDB-lite"/>
    </source>
</evidence>
<evidence type="ECO:0000313" key="9">
    <source>
        <dbReference type="EMBL" id="KAL3095400.1"/>
    </source>
</evidence>
<protein>
    <recommendedName>
        <fullName evidence="8">Homeobox domain-containing protein</fullName>
    </recommendedName>
</protein>
<dbReference type="Gene3D" id="1.10.10.60">
    <property type="entry name" value="Homeodomain-like"/>
    <property type="match status" value="1"/>
</dbReference>
<dbReference type="PANTHER" id="PTHR24329:SF556">
    <property type="entry name" value="HOMEOBOX PROTEIN DSC-1"/>
    <property type="match status" value="1"/>
</dbReference>
<feature type="compositionally biased region" description="Basic and acidic residues" evidence="7">
    <location>
        <begin position="190"/>
        <end position="204"/>
    </location>
</feature>
<dbReference type="CDD" id="cd00086">
    <property type="entry name" value="homeodomain"/>
    <property type="match status" value="1"/>
</dbReference>
<feature type="domain" description="Homeobox" evidence="8">
    <location>
        <begin position="32"/>
        <end position="92"/>
    </location>
</feature>
<feature type="region of interest" description="Disordered" evidence="7">
    <location>
        <begin position="100"/>
        <end position="120"/>
    </location>
</feature>
<evidence type="ECO:0000313" key="10">
    <source>
        <dbReference type="Proteomes" id="UP001620645"/>
    </source>
</evidence>
<dbReference type="GO" id="GO:0005634">
    <property type="term" value="C:nucleus"/>
    <property type="evidence" value="ECO:0007669"/>
    <property type="project" value="UniProtKB-SubCell"/>
</dbReference>
<evidence type="ECO:0000256" key="5">
    <source>
        <dbReference type="PROSITE-ProRule" id="PRU00108"/>
    </source>
</evidence>
<feature type="region of interest" description="Disordered" evidence="7">
    <location>
        <begin position="139"/>
        <end position="204"/>
    </location>
</feature>
<feature type="DNA-binding region" description="Homeobox" evidence="5">
    <location>
        <begin position="34"/>
        <end position="93"/>
    </location>
</feature>
<keyword evidence="3 5" id="KW-0371">Homeobox</keyword>
<feature type="compositionally biased region" description="Basic and acidic residues" evidence="7">
    <location>
        <begin position="139"/>
        <end position="154"/>
    </location>
</feature>
<gene>
    <name evidence="9" type="ORF">niasHS_007499</name>
</gene>
<name>A0ABD2JXN2_HETSC</name>
<reference evidence="9 10" key="1">
    <citation type="submission" date="2024-10" db="EMBL/GenBank/DDBJ databases">
        <authorList>
            <person name="Kim D."/>
        </authorList>
    </citation>
    <scope>NUCLEOTIDE SEQUENCE [LARGE SCALE GENOMIC DNA]</scope>
    <source>
        <strain evidence="9">Taebaek</strain>
    </source>
</reference>
<evidence type="ECO:0000259" key="8">
    <source>
        <dbReference type="PROSITE" id="PS50071"/>
    </source>
</evidence>
<dbReference type="PROSITE" id="PS50071">
    <property type="entry name" value="HOMEOBOX_2"/>
    <property type="match status" value="1"/>
</dbReference>
<keyword evidence="10" id="KW-1185">Reference proteome</keyword>
<dbReference type="Proteomes" id="UP001620645">
    <property type="component" value="Unassembled WGS sequence"/>
</dbReference>
<dbReference type="PANTHER" id="PTHR24329">
    <property type="entry name" value="HOMEOBOX PROTEIN ARISTALESS"/>
    <property type="match status" value="1"/>
</dbReference>
<dbReference type="PROSITE" id="PS00027">
    <property type="entry name" value="HOMEOBOX_1"/>
    <property type="match status" value="1"/>
</dbReference>
<evidence type="ECO:0000256" key="3">
    <source>
        <dbReference type="ARBA" id="ARBA00023155"/>
    </source>
</evidence>
<evidence type="ECO:0000256" key="2">
    <source>
        <dbReference type="ARBA" id="ARBA00023125"/>
    </source>
</evidence>
<organism evidence="9 10">
    <name type="scientific">Heterodera schachtii</name>
    <name type="common">Sugarbeet cyst nematode worm</name>
    <name type="synonym">Tylenchus schachtii</name>
    <dbReference type="NCBI Taxonomy" id="97005"/>
    <lineage>
        <taxon>Eukaryota</taxon>
        <taxon>Metazoa</taxon>
        <taxon>Ecdysozoa</taxon>
        <taxon>Nematoda</taxon>
        <taxon>Chromadorea</taxon>
        <taxon>Rhabditida</taxon>
        <taxon>Tylenchina</taxon>
        <taxon>Tylenchomorpha</taxon>
        <taxon>Tylenchoidea</taxon>
        <taxon>Heteroderidae</taxon>
        <taxon>Heteroderinae</taxon>
        <taxon>Heterodera</taxon>
    </lineage>
</organism>
<dbReference type="InterPro" id="IPR050649">
    <property type="entry name" value="Paired_Homeobox_TFs"/>
</dbReference>
<dbReference type="InterPro" id="IPR001356">
    <property type="entry name" value="HD"/>
</dbReference>
<dbReference type="InterPro" id="IPR017970">
    <property type="entry name" value="Homeobox_CS"/>
</dbReference>
<accession>A0ABD2JXN2</accession>
<comment type="caution">
    <text evidence="9">The sequence shown here is derived from an EMBL/GenBank/DDBJ whole genome shotgun (WGS) entry which is preliminary data.</text>
</comment>
<dbReference type="SMART" id="SM00389">
    <property type="entry name" value="HOX"/>
    <property type="match status" value="1"/>
</dbReference>
<comment type="subcellular location">
    <subcellularLocation>
        <location evidence="1 5 6">Nucleus</location>
    </subcellularLocation>
</comment>
<evidence type="ECO:0000256" key="4">
    <source>
        <dbReference type="ARBA" id="ARBA00023242"/>
    </source>
</evidence>
<keyword evidence="2 5" id="KW-0238">DNA-binding</keyword>
<dbReference type="AlphaFoldDB" id="A0ABD2JXN2"/>
<keyword evidence="4 5" id="KW-0539">Nucleus</keyword>
<dbReference type="InterPro" id="IPR009057">
    <property type="entry name" value="Homeodomain-like_sf"/>
</dbReference>
<dbReference type="SUPFAM" id="SSF46689">
    <property type="entry name" value="Homeodomain-like"/>
    <property type="match status" value="1"/>
</dbReference>
<proteinExistence type="predicted"/>